<comment type="caution">
    <text evidence="2">The sequence shown here is derived from an EMBL/GenBank/DDBJ whole genome shotgun (WGS) entry which is preliminary data.</text>
</comment>
<feature type="signal peptide" evidence="1">
    <location>
        <begin position="1"/>
        <end position="19"/>
    </location>
</feature>
<accession>A0A443YWF2</accession>
<protein>
    <recommendedName>
        <fullName evidence="4">DUF4252 domain-containing protein</fullName>
    </recommendedName>
</protein>
<organism evidence="2 3">
    <name type="scientific">Pedobacter chitinilyticus</name>
    <dbReference type="NCBI Taxonomy" id="2233776"/>
    <lineage>
        <taxon>Bacteria</taxon>
        <taxon>Pseudomonadati</taxon>
        <taxon>Bacteroidota</taxon>
        <taxon>Sphingobacteriia</taxon>
        <taxon>Sphingobacteriales</taxon>
        <taxon>Sphingobacteriaceae</taxon>
        <taxon>Pedobacter</taxon>
    </lineage>
</organism>
<evidence type="ECO:0000313" key="2">
    <source>
        <dbReference type="EMBL" id="RWU08238.1"/>
    </source>
</evidence>
<dbReference type="RefSeq" id="WP_113646762.1">
    <property type="nucleotide sequence ID" value="NZ_QMHN01000002.1"/>
</dbReference>
<gene>
    <name evidence="2" type="ORF">DPV69_07620</name>
</gene>
<dbReference type="EMBL" id="SAYW01000002">
    <property type="protein sequence ID" value="RWU08238.1"/>
    <property type="molecule type" value="Genomic_DNA"/>
</dbReference>
<reference evidence="2 3" key="1">
    <citation type="submission" date="2018-06" db="EMBL/GenBank/DDBJ databases">
        <title>Pedobacter endophyticus sp. nov., an endophytic bacterium isolated from a leaf of Triticum aestivum.</title>
        <authorList>
            <person name="Zhang L."/>
        </authorList>
    </citation>
    <scope>NUCLEOTIDE SEQUENCE [LARGE SCALE GENOMIC DNA]</scope>
    <source>
        <strain evidence="2 3">CM134L-2</strain>
    </source>
</reference>
<evidence type="ECO:0008006" key="4">
    <source>
        <dbReference type="Google" id="ProtNLM"/>
    </source>
</evidence>
<proteinExistence type="predicted"/>
<keyword evidence="1" id="KW-0732">Signal</keyword>
<evidence type="ECO:0000313" key="3">
    <source>
        <dbReference type="Proteomes" id="UP000284120"/>
    </source>
</evidence>
<feature type="chain" id="PRO_5019045331" description="DUF4252 domain-containing protein" evidence="1">
    <location>
        <begin position="20"/>
        <end position="166"/>
    </location>
</feature>
<evidence type="ECO:0000256" key="1">
    <source>
        <dbReference type="SAM" id="SignalP"/>
    </source>
</evidence>
<name>A0A443YWF2_9SPHI</name>
<dbReference type="Proteomes" id="UP000284120">
    <property type="component" value="Unassembled WGS sequence"/>
</dbReference>
<dbReference type="OrthoDB" id="767434at2"/>
<sequence>MKRIVLICVFALWSAFTFAQKNWVKQKLTSHFTASFPSAPSQTASTTFALKDSTNVIYTATYSFIAQNLKVEEKIFEKLAATNEFAGEFLSTLQATLPQYSLEKLQLKQHKNYVNYLTSGRNETEKKTIFMNIVFVNGVYYSLSCIVPDGIQSNKDLFLNSFQIDK</sequence>
<keyword evidence="3" id="KW-1185">Reference proteome</keyword>
<dbReference type="AlphaFoldDB" id="A0A443YWF2"/>